<organism evidence="8 9">
    <name type="scientific">Pseudolycoriella hygida</name>
    <dbReference type="NCBI Taxonomy" id="35572"/>
    <lineage>
        <taxon>Eukaryota</taxon>
        <taxon>Metazoa</taxon>
        <taxon>Ecdysozoa</taxon>
        <taxon>Arthropoda</taxon>
        <taxon>Hexapoda</taxon>
        <taxon>Insecta</taxon>
        <taxon>Pterygota</taxon>
        <taxon>Neoptera</taxon>
        <taxon>Endopterygota</taxon>
        <taxon>Diptera</taxon>
        <taxon>Nematocera</taxon>
        <taxon>Sciaroidea</taxon>
        <taxon>Sciaridae</taxon>
        <taxon>Pseudolycoriella</taxon>
    </lineage>
</organism>
<reference evidence="8" key="1">
    <citation type="submission" date="2022-07" db="EMBL/GenBank/DDBJ databases">
        <authorList>
            <person name="Trinca V."/>
            <person name="Uliana J.V.C."/>
            <person name="Torres T.T."/>
            <person name="Ward R.J."/>
            <person name="Monesi N."/>
        </authorList>
    </citation>
    <scope>NUCLEOTIDE SEQUENCE</scope>
    <source>
        <strain evidence="8">HSMRA1968</strain>
        <tissue evidence="8">Whole embryos</tissue>
    </source>
</reference>
<comment type="caution">
    <text evidence="8">The sequence shown here is derived from an EMBL/GenBank/DDBJ whole genome shotgun (WGS) entry which is preliminary data.</text>
</comment>
<dbReference type="Pfam" id="PF10210">
    <property type="entry name" value="MRP-S32"/>
    <property type="match status" value="1"/>
</dbReference>
<evidence type="ECO:0000256" key="3">
    <source>
        <dbReference type="ARBA" id="ARBA00022946"/>
    </source>
</evidence>
<dbReference type="EMBL" id="WJQU01000003">
    <property type="protein sequence ID" value="KAJ6637102.1"/>
    <property type="molecule type" value="Genomic_DNA"/>
</dbReference>
<dbReference type="OrthoDB" id="1107506at2759"/>
<evidence type="ECO:0000256" key="5">
    <source>
        <dbReference type="ARBA" id="ARBA00023128"/>
    </source>
</evidence>
<keyword evidence="6" id="KW-0687">Ribonucleoprotein</keyword>
<evidence type="ECO:0000256" key="2">
    <source>
        <dbReference type="ARBA" id="ARBA00005556"/>
    </source>
</evidence>
<dbReference type="Proteomes" id="UP001151699">
    <property type="component" value="Chromosome X"/>
</dbReference>
<dbReference type="PANTHER" id="PTHR13450">
    <property type="entry name" value="MITOCHONDRIAL 39S RIBOSOMAL PROTEIN L42"/>
    <property type="match status" value="1"/>
</dbReference>
<dbReference type="GO" id="GO:0005762">
    <property type="term" value="C:mitochondrial large ribosomal subunit"/>
    <property type="evidence" value="ECO:0007669"/>
    <property type="project" value="TreeGrafter"/>
</dbReference>
<evidence type="ECO:0000313" key="9">
    <source>
        <dbReference type="Proteomes" id="UP001151699"/>
    </source>
</evidence>
<protein>
    <recommendedName>
        <fullName evidence="7">Large ribosomal subunit protein mL42</fullName>
    </recommendedName>
</protein>
<comment type="similarity">
    <text evidence="2">Belongs to the mitochondrion-specific ribosomal protein mL42 family.</text>
</comment>
<keyword evidence="9" id="KW-1185">Reference proteome</keyword>
<dbReference type="AlphaFoldDB" id="A0A9Q0MS95"/>
<accession>A0A9Q0MS95</accession>
<sequence>MSNCNRAVAFKVSKVLKRAMNSLVLSKLFSRTSAVRNIKSISSKTATGDWSLVNKIAVTDDGKMFVAWHPEQEFPHEFTRPIPATYEERNRSAVIKESSINTAMNAFKTKRPEVSRQELQNITFTTKHRWFPRARDKKAKKTPMDREYL</sequence>
<gene>
    <name evidence="8" type="primary">MRPL42</name>
    <name evidence="8" type="ORF">Bhyg_09828</name>
</gene>
<evidence type="ECO:0000256" key="7">
    <source>
        <dbReference type="ARBA" id="ARBA00035189"/>
    </source>
</evidence>
<evidence type="ECO:0000313" key="8">
    <source>
        <dbReference type="EMBL" id="KAJ6637102.1"/>
    </source>
</evidence>
<comment type="subcellular location">
    <subcellularLocation>
        <location evidence="1">Mitochondrion</location>
    </subcellularLocation>
</comment>
<dbReference type="InterPro" id="IPR019346">
    <property type="entry name" value="Ribosomal_mL42"/>
</dbReference>
<keyword evidence="5" id="KW-0496">Mitochondrion</keyword>
<evidence type="ECO:0000256" key="1">
    <source>
        <dbReference type="ARBA" id="ARBA00004173"/>
    </source>
</evidence>
<dbReference type="PANTHER" id="PTHR13450:SF4">
    <property type="entry name" value="LARGE RIBOSOMAL SUBUNIT PROTEIN ML42"/>
    <property type="match status" value="1"/>
</dbReference>
<evidence type="ECO:0000256" key="4">
    <source>
        <dbReference type="ARBA" id="ARBA00022980"/>
    </source>
</evidence>
<keyword evidence="3" id="KW-0809">Transit peptide</keyword>
<name>A0A9Q0MS95_9DIPT</name>
<evidence type="ECO:0000256" key="6">
    <source>
        <dbReference type="ARBA" id="ARBA00023274"/>
    </source>
</evidence>
<proteinExistence type="inferred from homology"/>
<keyword evidence="4 8" id="KW-0689">Ribosomal protein</keyword>